<evidence type="ECO:0000256" key="4">
    <source>
        <dbReference type="ARBA" id="ARBA00022825"/>
    </source>
</evidence>
<evidence type="ECO:0000256" key="3">
    <source>
        <dbReference type="ARBA" id="ARBA00022801"/>
    </source>
</evidence>
<evidence type="ECO:0000256" key="5">
    <source>
        <dbReference type="ARBA" id="ARBA00034021"/>
    </source>
</evidence>
<dbReference type="Gene3D" id="3.90.226.10">
    <property type="entry name" value="2-enoyl-CoA Hydratase, Chain A, domain 1"/>
    <property type="match status" value="1"/>
</dbReference>
<dbReference type="GO" id="GO:0006515">
    <property type="term" value="P:protein quality control for misfolded or incompletely synthesized proteins"/>
    <property type="evidence" value="ECO:0007669"/>
    <property type="project" value="TreeGrafter"/>
</dbReference>
<feature type="active site" evidence="6">
    <location>
        <position position="203"/>
    </location>
</feature>
<keyword evidence="3" id="KW-0378">Hydrolase</keyword>
<dbReference type="Proteomes" id="UP000019335">
    <property type="component" value="Chromosome 13"/>
</dbReference>
<dbReference type="InterPro" id="IPR033135">
    <property type="entry name" value="ClpP_His_AS"/>
</dbReference>
<name>W7TVB7_9STRA</name>
<proteinExistence type="inferred from homology"/>
<dbReference type="PROSITE" id="PS00382">
    <property type="entry name" value="CLP_PROTEASE_HIS"/>
    <property type="match status" value="1"/>
</dbReference>
<dbReference type="InterPro" id="IPR029045">
    <property type="entry name" value="ClpP/crotonase-like_dom_sf"/>
</dbReference>
<keyword evidence="2 11" id="KW-0645">Protease</keyword>
<evidence type="ECO:0000256" key="7">
    <source>
        <dbReference type="RuleBase" id="RU003567"/>
    </source>
</evidence>
<evidence type="ECO:0000256" key="6">
    <source>
        <dbReference type="PROSITE-ProRule" id="PRU10086"/>
    </source>
</evidence>
<keyword evidence="12" id="KW-1185">Reference proteome</keyword>
<evidence type="ECO:0000256" key="2">
    <source>
        <dbReference type="ARBA" id="ARBA00022670"/>
    </source>
</evidence>
<organism evidence="11 12">
    <name type="scientific">Nannochloropsis gaditana</name>
    <dbReference type="NCBI Taxonomy" id="72520"/>
    <lineage>
        <taxon>Eukaryota</taxon>
        <taxon>Sar</taxon>
        <taxon>Stramenopiles</taxon>
        <taxon>Ochrophyta</taxon>
        <taxon>Eustigmatophyceae</taxon>
        <taxon>Eustigmatales</taxon>
        <taxon>Monodopsidaceae</taxon>
        <taxon>Nannochloropsis</taxon>
    </lineage>
</organism>
<dbReference type="PANTHER" id="PTHR10381:SF6">
    <property type="entry name" value="ATP-DEPENDENT CLP PROTEASE PROTEOLYTIC SUBUNIT-RELATED PROTEIN 3, CHLOROPLASTIC"/>
    <property type="match status" value="1"/>
</dbReference>
<dbReference type="PANTHER" id="PTHR10381">
    <property type="entry name" value="ATP-DEPENDENT CLP PROTEASE PROTEOLYTIC SUBUNIT"/>
    <property type="match status" value="1"/>
</dbReference>
<comment type="caution">
    <text evidence="11">The sequence shown here is derived from an EMBL/GenBank/DDBJ whole genome shotgun (WGS) entry which is preliminary data.</text>
</comment>
<evidence type="ECO:0000256" key="8">
    <source>
        <dbReference type="SAM" id="MobiDB-lite"/>
    </source>
</evidence>
<dbReference type="SUPFAM" id="SSF52096">
    <property type="entry name" value="ClpP/crotonase"/>
    <property type="match status" value="1"/>
</dbReference>
<keyword evidence="9" id="KW-0812">Transmembrane</keyword>
<sequence length="319" mass="34268">MPRLGRSRIMPGQAPLLIVSLLVCCCTAFLLPSLPASSPPALQLQQHPRSSHIVPLARKGGGGGGDSGGGYAERQEYAPPTDPRLGPPPDLPSLLLHNRIVYLGMALVPAVTELIIAELLYLNYESQDRPIYMYINSPGISAPDGRAMGFDTEAFAIADVMSYIRAPIATVCVGQCFGSAAMLLACGTKGQRYSLPNGSIMLHQPRSLSRGQASDIAIKAREVMRNRRINSEMLAKACGKPLDVIIKDASRKRYFSPEEAVEYGLIDQVLESTNDLPMGLIPTKNAEPENDLNMADVRGYSNPAGYGDSADGNLPTTPF</sequence>
<keyword evidence="9" id="KW-0472">Membrane</keyword>
<dbReference type="Pfam" id="PF00574">
    <property type="entry name" value="CLP_protease"/>
    <property type="match status" value="1"/>
</dbReference>
<dbReference type="GO" id="GO:0004176">
    <property type="term" value="F:ATP-dependent peptidase activity"/>
    <property type="evidence" value="ECO:0007669"/>
    <property type="project" value="InterPro"/>
</dbReference>
<feature type="signal peptide" evidence="10">
    <location>
        <begin position="1"/>
        <end position="28"/>
    </location>
</feature>
<dbReference type="CDD" id="cd07017">
    <property type="entry name" value="S14_ClpP_2"/>
    <property type="match status" value="1"/>
</dbReference>
<evidence type="ECO:0000256" key="10">
    <source>
        <dbReference type="SAM" id="SignalP"/>
    </source>
</evidence>
<reference evidence="11 12" key="1">
    <citation type="journal article" date="2014" name="Mol. Plant">
        <title>Chromosome Scale Genome Assembly and Transcriptome Profiling of Nannochloropsis gaditana in Nitrogen Depletion.</title>
        <authorList>
            <person name="Corteggiani Carpinelli E."/>
            <person name="Telatin A."/>
            <person name="Vitulo N."/>
            <person name="Forcato C."/>
            <person name="D'Angelo M."/>
            <person name="Schiavon R."/>
            <person name="Vezzi A."/>
            <person name="Giacometti G.M."/>
            <person name="Morosinotto T."/>
            <person name="Valle G."/>
        </authorList>
    </citation>
    <scope>NUCLEOTIDE SEQUENCE [LARGE SCALE GENOMIC DNA]</scope>
    <source>
        <strain evidence="11 12">B-31</strain>
    </source>
</reference>
<dbReference type="AlphaFoldDB" id="W7TVB7"/>
<feature type="chain" id="PRO_5004904688" description="ATP-dependent Clp protease proteolytic subunit" evidence="10">
    <location>
        <begin position="29"/>
        <end position="319"/>
    </location>
</feature>
<keyword evidence="4" id="KW-0720">Serine protease</keyword>
<dbReference type="NCBIfam" id="NF009204">
    <property type="entry name" value="PRK12552.1"/>
    <property type="match status" value="1"/>
</dbReference>
<dbReference type="InterPro" id="IPR023562">
    <property type="entry name" value="ClpP/TepA"/>
</dbReference>
<protein>
    <recommendedName>
        <fullName evidence="7">ATP-dependent Clp protease proteolytic subunit</fullName>
    </recommendedName>
</protein>
<feature type="transmembrane region" description="Helical" evidence="9">
    <location>
        <begin position="100"/>
        <end position="124"/>
    </location>
</feature>
<keyword evidence="9" id="KW-1133">Transmembrane helix</keyword>
<dbReference type="GO" id="GO:0009368">
    <property type="term" value="C:endopeptidase Clp complex"/>
    <property type="evidence" value="ECO:0007669"/>
    <property type="project" value="TreeGrafter"/>
</dbReference>
<dbReference type="InterPro" id="IPR001907">
    <property type="entry name" value="ClpP"/>
</dbReference>
<keyword evidence="10" id="KW-0732">Signal</keyword>
<evidence type="ECO:0000313" key="12">
    <source>
        <dbReference type="Proteomes" id="UP000019335"/>
    </source>
</evidence>
<feature type="compositionally biased region" description="Pro residues" evidence="8">
    <location>
        <begin position="80"/>
        <end position="89"/>
    </location>
</feature>
<comment type="catalytic activity">
    <reaction evidence="5 6">
        <text>Hydrolysis of proteins to small peptides in the presence of ATP and magnesium. alpha-casein is the usual test substrate. In the absence of ATP, only oligopeptides shorter than five residues are hydrolyzed (such as succinyl-Leu-Tyr-|-NHMec, and Leu-Tyr-Leu-|-Tyr-Trp, in which cleavage of the -Tyr-|-Leu- and -Tyr-|-Trp bonds also occurs).</text>
        <dbReference type="EC" id="3.4.21.92"/>
    </reaction>
</comment>
<dbReference type="GO" id="GO:0004252">
    <property type="term" value="F:serine-type endopeptidase activity"/>
    <property type="evidence" value="ECO:0007669"/>
    <property type="project" value="UniProtKB-EC"/>
</dbReference>
<feature type="compositionally biased region" description="Gly residues" evidence="8">
    <location>
        <begin position="59"/>
        <end position="71"/>
    </location>
</feature>
<evidence type="ECO:0000256" key="1">
    <source>
        <dbReference type="ARBA" id="ARBA00007039"/>
    </source>
</evidence>
<evidence type="ECO:0000256" key="9">
    <source>
        <dbReference type="SAM" id="Phobius"/>
    </source>
</evidence>
<comment type="similarity">
    <text evidence="1 7">Belongs to the peptidase S14 family.</text>
</comment>
<dbReference type="OrthoDB" id="2017408at2759"/>
<dbReference type="EMBL" id="AZIL01001188">
    <property type="protein sequence ID" value="EWM24541.1"/>
    <property type="molecule type" value="Genomic_DNA"/>
</dbReference>
<gene>
    <name evidence="11" type="primary">CLP</name>
    <name evidence="11" type="ORF">Naga_100260g9</name>
</gene>
<dbReference type="PRINTS" id="PR00127">
    <property type="entry name" value="CLPPROTEASEP"/>
</dbReference>
<accession>W7TVB7</accession>
<feature type="region of interest" description="Disordered" evidence="8">
    <location>
        <begin position="54"/>
        <end position="89"/>
    </location>
</feature>
<dbReference type="GO" id="GO:0051117">
    <property type="term" value="F:ATPase binding"/>
    <property type="evidence" value="ECO:0007669"/>
    <property type="project" value="TreeGrafter"/>
</dbReference>
<evidence type="ECO:0000313" key="11">
    <source>
        <dbReference type="EMBL" id="EWM24541.1"/>
    </source>
</evidence>